<keyword evidence="5" id="KW-1185">Reference proteome</keyword>
<protein>
    <submittedName>
        <fullName evidence="4">V-type ATP synthase subunit F</fullName>
    </submittedName>
</protein>
<organism evidence="4 5">
    <name type="scientific">Aminithiophilus ramosus</name>
    <dbReference type="NCBI Taxonomy" id="3029084"/>
    <lineage>
        <taxon>Bacteria</taxon>
        <taxon>Thermotogati</taxon>
        <taxon>Synergistota</taxon>
        <taxon>Synergistia</taxon>
        <taxon>Synergistales</taxon>
        <taxon>Aminithiophilaceae</taxon>
        <taxon>Aminithiophilus</taxon>
    </lineage>
</organism>
<dbReference type="Pfam" id="PF01990">
    <property type="entry name" value="ATP-synt_F"/>
    <property type="match status" value="1"/>
</dbReference>
<dbReference type="KEGG" id="aram:KAR29_06625"/>
<dbReference type="InterPro" id="IPR036906">
    <property type="entry name" value="ATPase_V1_fsu_sf"/>
</dbReference>
<name>A0A9Q7AQW2_9BACT</name>
<keyword evidence="2" id="KW-0813">Transport</keyword>
<evidence type="ECO:0000256" key="2">
    <source>
        <dbReference type="ARBA" id="ARBA00022448"/>
    </source>
</evidence>
<dbReference type="InterPro" id="IPR008218">
    <property type="entry name" value="ATPase_V1-cplx_f_g_su"/>
</dbReference>
<dbReference type="Gene3D" id="3.40.50.10580">
    <property type="entry name" value="ATPase, V1 complex, subunit F"/>
    <property type="match status" value="1"/>
</dbReference>
<evidence type="ECO:0000256" key="3">
    <source>
        <dbReference type="ARBA" id="ARBA00023065"/>
    </source>
</evidence>
<gene>
    <name evidence="4" type="ORF">KAR29_06625</name>
</gene>
<keyword evidence="3" id="KW-0406">Ion transport</keyword>
<dbReference type="SUPFAM" id="SSF159468">
    <property type="entry name" value="AtpF-like"/>
    <property type="match status" value="1"/>
</dbReference>
<dbReference type="AlphaFoldDB" id="A0A9Q7AQW2"/>
<reference evidence="5" key="1">
    <citation type="submission" date="2021-04" db="EMBL/GenBank/DDBJ databases">
        <title>A novel Synergistetes isolate from a pyrite-forming mixed culture.</title>
        <authorList>
            <person name="Bunk B."/>
            <person name="Sproer C."/>
            <person name="Spring S."/>
            <person name="Pester M."/>
        </authorList>
    </citation>
    <scope>NUCLEOTIDE SEQUENCE [LARGE SCALE GENOMIC DNA]</scope>
    <source>
        <strain evidence="5">J.5.4.2-T.3.5.2</strain>
    </source>
</reference>
<accession>A0A9Q7AQW2</accession>
<evidence type="ECO:0000313" key="5">
    <source>
        <dbReference type="Proteomes" id="UP000671879"/>
    </source>
</evidence>
<comment type="similarity">
    <text evidence="1">Belongs to the V-ATPase F subunit family.</text>
</comment>
<dbReference type="GO" id="GO:0046961">
    <property type="term" value="F:proton-transporting ATPase activity, rotational mechanism"/>
    <property type="evidence" value="ECO:0007669"/>
    <property type="project" value="InterPro"/>
</dbReference>
<dbReference type="EMBL" id="CP072943">
    <property type="protein sequence ID" value="QTX33523.1"/>
    <property type="molecule type" value="Genomic_DNA"/>
</dbReference>
<sequence>MFKESDLKLAVVGDYESALPFQSVGVEPHYVDGEKRSEFPSLIAGLARSGYAVIFLLEDLYFQHKALIDELNEQHSVAIIPIPGLKGSQGVGINSIKDSVERAVGMDIFSVQ</sequence>
<evidence type="ECO:0000313" key="4">
    <source>
        <dbReference type="EMBL" id="QTX33523.1"/>
    </source>
</evidence>
<evidence type="ECO:0000256" key="1">
    <source>
        <dbReference type="ARBA" id="ARBA00010148"/>
    </source>
</evidence>
<dbReference type="RefSeq" id="WP_274374808.1">
    <property type="nucleotide sequence ID" value="NZ_CP072943.1"/>
</dbReference>
<proteinExistence type="inferred from homology"/>
<dbReference type="Proteomes" id="UP000671879">
    <property type="component" value="Chromosome"/>
</dbReference>